<accession>A0A4D9EBU5</accession>
<evidence type="ECO:0000256" key="4">
    <source>
        <dbReference type="SAM" id="MobiDB-lite"/>
    </source>
</evidence>
<dbReference type="EMBL" id="QXTE01000143">
    <property type="protein sequence ID" value="TFK04200.1"/>
    <property type="molecule type" value="Genomic_DNA"/>
</dbReference>
<evidence type="ECO:0000256" key="2">
    <source>
        <dbReference type="ARBA" id="ARBA00010267"/>
    </source>
</evidence>
<keyword evidence="6" id="KW-1185">Reference proteome</keyword>
<sequence>MLRHLDRGASKNREQLTEPVKRNRVDQSSKKSIGRNEVQSWTTAVNQSLHIVWQEIKRQLILVMSFLLAALWYCRRLYAYLAQLLKWWSRYLQRKFKKNLSVLAEVDLLGYCAREWKGETKQAKQMKAAYEELFWRHHIKYIRQVRRDNYCALRAVLFQVFSQGIYFPSWMKERDILKLPEKLLYSQGCNWIQQYSFGPERYTGANVFGKLRKCIETLKTQWTEISGVKDHEERGNMCNILFSDESKEYKLYEAIKFIMLYQVVEAYEQMKNEQKRVPVIFSLLFARDTSSDPLSFMMNHLNSIGDTGGLEQVEMFLLGYLLEVKIRVYRLYKFNTEEFQVNYPEEYHRDWQEVSLLTEDDHHYHIPIIRI</sequence>
<reference evidence="5 6" key="2">
    <citation type="submission" date="2019-04" db="EMBL/GenBank/DDBJ databases">
        <title>The genome sequence of big-headed turtle.</title>
        <authorList>
            <person name="Gong S."/>
        </authorList>
    </citation>
    <scope>NUCLEOTIDE SEQUENCE [LARGE SCALE GENOMIC DNA]</scope>
    <source>
        <strain evidence="5">DO16091913</strain>
        <tissue evidence="5">Muscle</tissue>
    </source>
</reference>
<evidence type="ECO:0000256" key="1">
    <source>
        <dbReference type="ARBA" id="ARBA00004496"/>
    </source>
</evidence>
<keyword evidence="3" id="KW-0963">Cytoplasm</keyword>
<evidence type="ECO:0000313" key="5">
    <source>
        <dbReference type="EMBL" id="TFK04200.1"/>
    </source>
</evidence>
<dbReference type="STRING" id="55544.A0A4D9EBU5"/>
<dbReference type="GO" id="GO:0005737">
    <property type="term" value="C:cytoplasm"/>
    <property type="evidence" value="ECO:0007669"/>
    <property type="project" value="UniProtKB-SubCell"/>
</dbReference>
<dbReference type="PRINTS" id="PR02056">
    <property type="entry name" value="PROTEINF105A"/>
</dbReference>
<dbReference type="AlphaFoldDB" id="A0A4D9EBU5"/>
<reference evidence="5 6" key="1">
    <citation type="submission" date="2019-04" db="EMBL/GenBank/DDBJ databases">
        <title>Draft genome of the big-headed turtle Platysternon megacephalum.</title>
        <authorList>
            <person name="Gong S."/>
        </authorList>
    </citation>
    <scope>NUCLEOTIDE SEQUENCE [LARGE SCALE GENOMIC DNA]</scope>
    <source>
        <strain evidence="5">DO16091913</strain>
        <tissue evidence="5">Muscle</tissue>
    </source>
</reference>
<dbReference type="Proteomes" id="UP000297703">
    <property type="component" value="Unassembled WGS sequence"/>
</dbReference>
<feature type="region of interest" description="Disordered" evidence="4">
    <location>
        <begin position="1"/>
        <end position="31"/>
    </location>
</feature>
<feature type="compositionally biased region" description="Basic and acidic residues" evidence="4">
    <location>
        <begin position="1"/>
        <end position="29"/>
    </location>
</feature>
<dbReference type="InterPro" id="IPR023236">
    <property type="entry name" value="OTULINL"/>
</dbReference>
<dbReference type="InterPro" id="IPR023235">
    <property type="entry name" value="FAM105"/>
</dbReference>
<comment type="similarity">
    <text evidence="2">Belongs to the peptidase C65 family. Otulin subfamily.</text>
</comment>
<comment type="subcellular location">
    <subcellularLocation>
        <location evidence="1">Cytoplasm</location>
    </subcellularLocation>
</comment>
<evidence type="ECO:0000313" key="6">
    <source>
        <dbReference type="Proteomes" id="UP000297703"/>
    </source>
</evidence>
<dbReference type="PANTHER" id="PTHR33662:SF1">
    <property type="entry name" value="INACTIVE UBIQUITIN THIOESTERASE OTULINL"/>
    <property type="match status" value="1"/>
</dbReference>
<gene>
    <name evidence="5" type="ORF">DR999_PMT13311</name>
</gene>
<dbReference type="OrthoDB" id="5962728at2759"/>
<protein>
    <submittedName>
        <fullName evidence="5">Protein kintoun</fullName>
    </submittedName>
</protein>
<dbReference type="PRINTS" id="PR02055">
    <property type="entry name" value="PROTEINF105"/>
</dbReference>
<name>A0A4D9EBU5_9SAUR</name>
<proteinExistence type="inferred from homology"/>
<evidence type="ECO:0000256" key="3">
    <source>
        <dbReference type="ARBA" id="ARBA00022490"/>
    </source>
</evidence>
<dbReference type="PANTHER" id="PTHR33662">
    <property type="entry name" value="OTU DEUBIQUITINASE WITH LINEAR LINKAGE-SPECIFICITY A-RELATED"/>
    <property type="match status" value="1"/>
</dbReference>
<comment type="caution">
    <text evidence="5">The sequence shown here is derived from an EMBL/GenBank/DDBJ whole genome shotgun (WGS) entry which is preliminary data.</text>
</comment>
<organism evidence="5 6">
    <name type="scientific">Platysternon megacephalum</name>
    <name type="common">big-headed turtle</name>
    <dbReference type="NCBI Taxonomy" id="55544"/>
    <lineage>
        <taxon>Eukaryota</taxon>
        <taxon>Metazoa</taxon>
        <taxon>Chordata</taxon>
        <taxon>Craniata</taxon>
        <taxon>Vertebrata</taxon>
        <taxon>Euteleostomi</taxon>
        <taxon>Archelosauria</taxon>
        <taxon>Testudinata</taxon>
        <taxon>Testudines</taxon>
        <taxon>Cryptodira</taxon>
        <taxon>Durocryptodira</taxon>
        <taxon>Testudinoidea</taxon>
        <taxon>Platysternidae</taxon>
        <taxon>Platysternon</taxon>
    </lineage>
</organism>
<dbReference type="Pfam" id="PF16218">
    <property type="entry name" value="Peptidase_C101"/>
    <property type="match status" value="1"/>
</dbReference>